<evidence type="ECO:0000313" key="1">
    <source>
        <dbReference type="EMBL" id="EDR13475.1"/>
    </source>
</evidence>
<keyword evidence="2" id="KW-1185">Reference proteome</keyword>
<accession>B0CWA4</accession>
<gene>
    <name evidence="1" type="ORF">LACBIDRAFT_322440</name>
</gene>
<name>B0CWA4_LACBS</name>
<dbReference type="OrthoDB" id="3256058at2759"/>
<protein>
    <submittedName>
        <fullName evidence="1">Predicted protein</fullName>
    </submittedName>
</protein>
<dbReference type="HOGENOM" id="CLU_644155_0_0_1"/>
<dbReference type="RefSeq" id="XP_001875973.1">
    <property type="nucleotide sequence ID" value="XM_001875938.1"/>
</dbReference>
<dbReference type="EMBL" id="DS547093">
    <property type="protein sequence ID" value="EDR13475.1"/>
    <property type="molecule type" value="Genomic_DNA"/>
</dbReference>
<dbReference type="AlphaFoldDB" id="B0CWA4"/>
<sequence>MHLHMQKALGGHMEKQLNIHGDYLCGQLVEEYRELREVTENFDLANEAISEELCSEWAKLSTQPMQECEVSAAKAEVGEVSLPTATNSIKQGSTAFINGGITLLLRYDEPELAENPEDQDLGLPSDFDQGDQERLCLDSFAQIEKSLLEGLAHDALAAVREHIKHKKAYLQLKDEVIRNQGANTRAQGILKHAQNLMLAHANRYNFIHKQLLLLGLSANDSTFQPLSTKDDLWMYSFNTSCTRHSEGLEPWYWTMRPVGNATDKEMQEWMLEDSQWIASDGFISKPCVIVTVSEEPSILGANVYAANISAMYQEMHEKCKQSYLLAIATHMEAGVELRGGLYHGLQLEIRQFKEHVDVIVLSSCHAPNFPCDSEYIYIGEALCIYMSLLVVVNGVLKRCATPRAPTLLLEEARGHPFLSRFWPHSH</sequence>
<dbReference type="Proteomes" id="UP000001194">
    <property type="component" value="Unassembled WGS sequence"/>
</dbReference>
<proteinExistence type="predicted"/>
<organism evidence="2">
    <name type="scientific">Laccaria bicolor (strain S238N-H82 / ATCC MYA-4686)</name>
    <name type="common">Bicoloured deceiver</name>
    <name type="synonym">Laccaria laccata var. bicolor</name>
    <dbReference type="NCBI Taxonomy" id="486041"/>
    <lineage>
        <taxon>Eukaryota</taxon>
        <taxon>Fungi</taxon>
        <taxon>Dikarya</taxon>
        <taxon>Basidiomycota</taxon>
        <taxon>Agaricomycotina</taxon>
        <taxon>Agaricomycetes</taxon>
        <taxon>Agaricomycetidae</taxon>
        <taxon>Agaricales</taxon>
        <taxon>Agaricineae</taxon>
        <taxon>Hydnangiaceae</taxon>
        <taxon>Laccaria</taxon>
    </lineage>
</organism>
<evidence type="ECO:0000313" key="2">
    <source>
        <dbReference type="Proteomes" id="UP000001194"/>
    </source>
</evidence>
<reference evidence="1 2" key="1">
    <citation type="journal article" date="2008" name="Nature">
        <title>The genome of Laccaria bicolor provides insights into mycorrhizal symbiosis.</title>
        <authorList>
            <person name="Martin F."/>
            <person name="Aerts A."/>
            <person name="Ahren D."/>
            <person name="Brun A."/>
            <person name="Danchin E.G.J."/>
            <person name="Duchaussoy F."/>
            <person name="Gibon J."/>
            <person name="Kohler A."/>
            <person name="Lindquist E."/>
            <person name="Pereda V."/>
            <person name="Salamov A."/>
            <person name="Shapiro H.J."/>
            <person name="Wuyts J."/>
            <person name="Blaudez D."/>
            <person name="Buee M."/>
            <person name="Brokstein P."/>
            <person name="Canbaeck B."/>
            <person name="Cohen D."/>
            <person name="Courty P.E."/>
            <person name="Coutinho P.M."/>
            <person name="Delaruelle C."/>
            <person name="Detter J.C."/>
            <person name="Deveau A."/>
            <person name="DiFazio S."/>
            <person name="Duplessis S."/>
            <person name="Fraissinet-Tachet L."/>
            <person name="Lucic E."/>
            <person name="Frey-Klett P."/>
            <person name="Fourrey C."/>
            <person name="Feussner I."/>
            <person name="Gay G."/>
            <person name="Grimwood J."/>
            <person name="Hoegger P.J."/>
            <person name="Jain P."/>
            <person name="Kilaru S."/>
            <person name="Labbe J."/>
            <person name="Lin Y.C."/>
            <person name="Legue V."/>
            <person name="Le Tacon F."/>
            <person name="Marmeisse R."/>
            <person name="Melayah D."/>
            <person name="Montanini B."/>
            <person name="Muratet M."/>
            <person name="Nehls U."/>
            <person name="Niculita-Hirzel H."/>
            <person name="Oudot-Le Secq M.P."/>
            <person name="Peter M."/>
            <person name="Quesneville H."/>
            <person name="Rajashekar B."/>
            <person name="Reich M."/>
            <person name="Rouhier N."/>
            <person name="Schmutz J."/>
            <person name="Yin T."/>
            <person name="Chalot M."/>
            <person name="Henrissat B."/>
            <person name="Kuees U."/>
            <person name="Lucas S."/>
            <person name="Van de Peer Y."/>
            <person name="Podila G.K."/>
            <person name="Polle A."/>
            <person name="Pukkila P.J."/>
            <person name="Richardson P.M."/>
            <person name="Rouze P."/>
            <person name="Sanders I.R."/>
            <person name="Stajich J.E."/>
            <person name="Tunlid A."/>
            <person name="Tuskan G."/>
            <person name="Grigoriev I.V."/>
        </authorList>
    </citation>
    <scope>NUCLEOTIDE SEQUENCE [LARGE SCALE GENOMIC DNA]</scope>
    <source>
        <strain evidence="2">S238N-H82 / ATCC MYA-4686</strain>
    </source>
</reference>
<dbReference type="GeneID" id="6071871"/>
<dbReference type="KEGG" id="lbc:LACBIDRAFT_322440"/>
<dbReference type="InParanoid" id="B0CWA4"/>